<reference evidence="3" key="1">
    <citation type="submission" date="2016-06" db="EMBL/GenBank/DDBJ databases">
        <authorList>
            <person name="Varghese N."/>
            <person name="Submissions Spin"/>
        </authorList>
    </citation>
    <scope>NUCLEOTIDE SEQUENCE [LARGE SCALE GENOMIC DNA]</scope>
    <source>
        <strain evidence="3">DSM 43909</strain>
    </source>
</reference>
<dbReference type="InterPro" id="IPR039569">
    <property type="entry name" value="FAS1-like_DH_region"/>
</dbReference>
<evidence type="ECO:0000313" key="3">
    <source>
        <dbReference type="Proteomes" id="UP000198242"/>
    </source>
</evidence>
<evidence type="ECO:0000259" key="1">
    <source>
        <dbReference type="Pfam" id="PF13452"/>
    </source>
</evidence>
<evidence type="ECO:0000313" key="2">
    <source>
        <dbReference type="EMBL" id="SCF24872.1"/>
    </source>
</evidence>
<protein>
    <submittedName>
        <fullName evidence="2">N-terminal half of MaoC dehydratase</fullName>
    </submittedName>
</protein>
<dbReference type="InterPro" id="IPR016709">
    <property type="entry name" value="HadA-like"/>
</dbReference>
<feature type="domain" description="FAS1-like dehydratase" evidence="1">
    <location>
        <begin position="9"/>
        <end position="109"/>
    </location>
</feature>
<dbReference type="EMBL" id="LT607411">
    <property type="protein sequence ID" value="SCF24872.1"/>
    <property type="molecule type" value="Genomic_DNA"/>
</dbReference>
<dbReference type="PIRSF" id="PIRSF018072">
    <property type="entry name" value="UCP018072"/>
    <property type="match status" value="1"/>
</dbReference>
<dbReference type="RefSeq" id="WP_089008218.1">
    <property type="nucleotide sequence ID" value="NZ_LT607411.1"/>
</dbReference>
<dbReference type="Proteomes" id="UP000198242">
    <property type="component" value="Chromosome I"/>
</dbReference>
<organism evidence="2 3">
    <name type="scientific">Micromonospora viridifaciens</name>
    <dbReference type="NCBI Taxonomy" id="1881"/>
    <lineage>
        <taxon>Bacteria</taxon>
        <taxon>Bacillati</taxon>
        <taxon>Actinomycetota</taxon>
        <taxon>Actinomycetes</taxon>
        <taxon>Micromonosporales</taxon>
        <taxon>Micromonosporaceae</taxon>
        <taxon>Micromonospora</taxon>
    </lineage>
</organism>
<gene>
    <name evidence="2" type="ORF">GA0074695_4771</name>
</gene>
<dbReference type="OrthoDB" id="5415111at2"/>
<sequence length="146" mass="15635">MNGQPHHLQEPFEVSREAIRDFARAVFADDPVHVDVAAAQSAGHRDLVAPATFASALALRFSQPVRRDPGLGLDLTRMVHGGQTSVLHGSLCAGDRLAAETRIVELRAAGRHVRIQTVTAMRALNGPFEATITHTCLILNAAGDLT</sequence>
<proteinExistence type="predicted"/>
<accession>A0A1C4YVS5</accession>
<name>A0A1C4YVS5_MICVI</name>
<dbReference type="InterPro" id="IPR029069">
    <property type="entry name" value="HotDog_dom_sf"/>
</dbReference>
<dbReference type="Pfam" id="PF13452">
    <property type="entry name" value="FAS1_DH_region"/>
    <property type="match status" value="1"/>
</dbReference>
<dbReference type="CDD" id="cd03441">
    <property type="entry name" value="R_hydratase_like"/>
    <property type="match status" value="1"/>
</dbReference>
<dbReference type="AlphaFoldDB" id="A0A1C4YVS5"/>
<dbReference type="Gene3D" id="3.10.129.10">
    <property type="entry name" value="Hotdog Thioesterase"/>
    <property type="match status" value="1"/>
</dbReference>
<keyword evidence="3" id="KW-1185">Reference proteome</keyword>
<dbReference type="SUPFAM" id="SSF54637">
    <property type="entry name" value="Thioesterase/thiol ester dehydrase-isomerase"/>
    <property type="match status" value="1"/>
</dbReference>